<evidence type="ECO:0000256" key="1">
    <source>
        <dbReference type="ARBA" id="ARBA00022598"/>
    </source>
</evidence>
<dbReference type="SUPFAM" id="SSF55681">
    <property type="entry name" value="Class II aaRS and biotin synthetases"/>
    <property type="match status" value="1"/>
</dbReference>
<dbReference type="Pfam" id="PF03099">
    <property type="entry name" value="BPL_LplA_LipB"/>
    <property type="match status" value="1"/>
</dbReference>
<dbReference type="GO" id="GO:0004077">
    <property type="term" value="F:biotin--[biotin carboxyl-carrier protein] ligase activity"/>
    <property type="evidence" value="ECO:0007669"/>
    <property type="project" value="UniProtKB-EC"/>
</dbReference>
<dbReference type="NCBIfam" id="TIGR00121">
    <property type="entry name" value="birA_ligase"/>
    <property type="match status" value="1"/>
</dbReference>
<proteinExistence type="predicted"/>
<dbReference type="InterPro" id="IPR036388">
    <property type="entry name" value="WH-like_DNA-bd_sf"/>
</dbReference>
<dbReference type="SUPFAM" id="SSF50037">
    <property type="entry name" value="C-terminal domain of transcriptional repressors"/>
    <property type="match status" value="1"/>
</dbReference>
<dbReference type="PANTHER" id="PTHR12835">
    <property type="entry name" value="BIOTIN PROTEIN LIGASE"/>
    <property type="match status" value="1"/>
</dbReference>
<dbReference type="AlphaFoldDB" id="A0A0A7KMT9"/>
<evidence type="ECO:0000259" key="6">
    <source>
        <dbReference type="PROSITE" id="PS51733"/>
    </source>
</evidence>
<keyword evidence="1 7" id="KW-0436">Ligase</keyword>
<keyword evidence="2" id="KW-0547">Nucleotide-binding</keyword>
<dbReference type="InterPro" id="IPR045864">
    <property type="entry name" value="aa-tRNA-synth_II/BPL/LPL"/>
</dbReference>
<dbReference type="HOGENOM" id="CLU_051096_0_0_0"/>
<evidence type="ECO:0000256" key="3">
    <source>
        <dbReference type="ARBA" id="ARBA00022840"/>
    </source>
</evidence>
<gene>
    <name evidence="7" type="ORF">QR90_14450</name>
</gene>
<evidence type="ECO:0000313" key="7">
    <source>
        <dbReference type="EMBL" id="AIZ46709.1"/>
    </source>
</evidence>
<dbReference type="STRING" id="1182571.QR90_14450"/>
<dbReference type="InterPro" id="IPR003142">
    <property type="entry name" value="BPL_C"/>
</dbReference>
<name>A0A0A7KMT9_9DEIO</name>
<evidence type="ECO:0000256" key="2">
    <source>
        <dbReference type="ARBA" id="ARBA00022741"/>
    </source>
</evidence>
<evidence type="ECO:0000313" key="8">
    <source>
        <dbReference type="Proteomes" id="UP000030634"/>
    </source>
</evidence>
<dbReference type="GO" id="GO:0005737">
    <property type="term" value="C:cytoplasm"/>
    <property type="evidence" value="ECO:0007669"/>
    <property type="project" value="TreeGrafter"/>
</dbReference>
<evidence type="ECO:0000256" key="4">
    <source>
        <dbReference type="ARBA" id="ARBA00023267"/>
    </source>
</evidence>
<evidence type="ECO:0000256" key="5">
    <source>
        <dbReference type="ARBA" id="ARBA00024227"/>
    </source>
</evidence>
<dbReference type="KEGG" id="dsw:QR90_14450"/>
<sequence>MNEMPHRLLALLTDTPQSGEVLAGRLGLGRVTVNTLAHRLQEDGIPLQITRAGYALTPGTPAPGLVRRGGVLGADMRYLGTVGSTQDEARAWADDAADPAPHGAVVVAERQTGGRGRRGRAWTPVPGGLTFSVLLRGGGEDGQTPLTLPELALMPLAAGVAVQAACGAGGLKWPNDLLAPDGRKLAGILLEADLRGEEARRAVLGIGLNVSGAPAGAAHLSELRPGVTRAQVLGDVLFQLERWLRAPPAEILEAWAAASVTLGRPVRVQTPRGPLEGVAERLDASGSLIVRTLDGPHTVSAGDVELIGALDGGLHGGPAP</sequence>
<dbReference type="Pfam" id="PF02237">
    <property type="entry name" value="BPL_C"/>
    <property type="match status" value="1"/>
</dbReference>
<keyword evidence="4" id="KW-0092">Biotin</keyword>
<feature type="domain" description="BPL/LPL catalytic" evidence="6">
    <location>
        <begin position="65"/>
        <end position="267"/>
    </location>
</feature>
<organism evidence="7 8">
    <name type="scientific">Deinococcus radiopugnans</name>
    <dbReference type="NCBI Taxonomy" id="57497"/>
    <lineage>
        <taxon>Bacteria</taxon>
        <taxon>Thermotogati</taxon>
        <taxon>Deinococcota</taxon>
        <taxon>Deinococci</taxon>
        <taxon>Deinococcales</taxon>
        <taxon>Deinococcaceae</taxon>
        <taxon>Deinococcus</taxon>
    </lineage>
</organism>
<accession>A0A0A7KMT9</accession>
<dbReference type="Gene3D" id="3.30.930.10">
    <property type="entry name" value="Bira Bifunctional Protein, Domain 2"/>
    <property type="match status" value="1"/>
</dbReference>
<dbReference type="InterPro" id="IPR004408">
    <property type="entry name" value="Biotin_CoA_COase_ligase"/>
</dbReference>
<dbReference type="Proteomes" id="UP000030634">
    <property type="component" value="Chromosome"/>
</dbReference>
<reference evidence="8" key="1">
    <citation type="submission" date="2014-11" db="EMBL/GenBank/DDBJ databases">
        <title>Hymenobacter sp. DG25B genome submission.</title>
        <authorList>
            <person name="Jung H.-Y."/>
            <person name="Kim M.K."/>
            <person name="Srinivasan S."/>
            <person name="Lim S."/>
        </authorList>
    </citation>
    <scope>NUCLEOTIDE SEQUENCE [LARGE SCALE GENOMIC DNA]</scope>
    <source>
        <strain evidence="8">DY59</strain>
    </source>
</reference>
<dbReference type="GO" id="GO:0005524">
    <property type="term" value="F:ATP binding"/>
    <property type="evidence" value="ECO:0007669"/>
    <property type="project" value="UniProtKB-KW"/>
</dbReference>
<dbReference type="PROSITE" id="PS51733">
    <property type="entry name" value="BPL_LPL_CATALYTIC"/>
    <property type="match status" value="1"/>
</dbReference>
<dbReference type="InterPro" id="IPR004143">
    <property type="entry name" value="BPL_LPL_catalytic"/>
</dbReference>
<dbReference type="EMBL" id="CP010028">
    <property type="protein sequence ID" value="AIZ46709.1"/>
    <property type="molecule type" value="Genomic_DNA"/>
</dbReference>
<dbReference type="Gene3D" id="1.10.10.10">
    <property type="entry name" value="Winged helix-like DNA-binding domain superfamily/Winged helix DNA-binding domain"/>
    <property type="match status" value="1"/>
</dbReference>
<protein>
    <recommendedName>
        <fullName evidence="5">biotin--[biotin carboxyl-carrier protein] ligase</fullName>
        <ecNumber evidence="5">6.3.4.15</ecNumber>
    </recommendedName>
</protein>
<dbReference type="InterPro" id="IPR008988">
    <property type="entry name" value="Transcriptional_repressor_C"/>
</dbReference>
<dbReference type="Gene3D" id="2.30.30.100">
    <property type="match status" value="1"/>
</dbReference>
<dbReference type="EC" id="6.3.4.15" evidence="5"/>
<dbReference type="PANTHER" id="PTHR12835:SF5">
    <property type="entry name" value="BIOTIN--PROTEIN LIGASE"/>
    <property type="match status" value="1"/>
</dbReference>
<keyword evidence="3" id="KW-0067">ATP-binding</keyword>